<evidence type="ECO:0000313" key="2">
    <source>
        <dbReference type="EMBL" id="GET00506.1"/>
    </source>
</evidence>
<dbReference type="AlphaFoldDB" id="A0A8H3R1J7"/>
<feature type="transmembrane region" description="Helical" evidence="1">
    <location>
        <begin position="28"/>
        <end position="47"/>
    </location>
</feature>
<keyword evidence="1" id="KW-0812">Transmembrane</keyword>
<accession>A0A8H3R1J7</accession>
<evidence type="ECO:0000256" key="1">
    <source>
        <dbReference type="SAM" id="Phobius"/>
    </source>
</evidence>
<proteinExistence type="predicted"/>
<gene>
    <name evidence="2" type="ORF">RCL2_002696000</name>
</gene>
<dbReference type="EMBL" id="BLAL01000285">
    <property type="protein sequence ID" value="GET00506.1"/>
    <property type="molecule type" value="Genomic_DNA"/>
</dbReference>
<evidence type="ECO:0000313" key="3">
    <source>
        <dbReference type="Proteomes" id="UP000615446"/>
    </source>
</evidence>
<reference evidence="2" key="1">
    <citation type="submission" date="2019-10" db="EMBL/GenBank/DDBJ databases">
        <title>Conservation and host-specific expression of non-tandemly repeated heterogenous ribosome RNA gene in arbuscular mycorrhizal fungi.</title>
        <authorList>
            <person name="Maeda T."/>
            <person name="Kobayashi Y."/>
            <person name="Nakagawa T."/>
            <person name="Ezawa T."/>
            <person name="Yamaguchi K."/>
            <person name="Bino T."/>
            <person name="Nishimoto Y."/>
            <person name="Shigenobu S."/>
            <person name="Kawaguchi M."/>
        </authorList>
    </citation>
    <scope>NUCLEOTIDE SEQUENCE</scope>
    <source>
        <strain evidence="2">HR1</strain>
    </source>
</reference>
<keyword evidence="1" id="KW-0472">Membrane</keyword>
<keyword evidence="1" id="KW-1133">Transmembrane helix</keyword>
<protein>
    <submittedName>
        <fullName evidence="2">Uncharacterized protein</fullName>
    </submittedName>
</protein>
<sequence length="145" mass="17069">MYHTQSFGSLLFRSGRVEFRRFRLFKYLWTWISLQILSGSFRIFGLMKNTRVTESLNVLTARFLNMNMNVWLLISCGKFDSWQDEYIYDLLTLCRKFDDRTSKRSVYWISGGGFSKGLKVSDFWVNGKADLTLNLTFDLCNSGFD</sequence>
<dbReference type="Proteomes" id="UP000615446">
    <property type="component" value="Unassembled WGS sequence"/>
</dbReference>
<name>A0A8H3R1J7_9GLOM</name>
<organism evidence="2 3">
    <name type="scientific">Rhizophagus clarus</name>
    <dbReference type="NCBI Taxonomy" id="94130"/>
    <lineage>
        <taxon>Eukaryota</taxon>
        <taxon>Fungi</taxon>
        <taxon>Fungi incertae sedis</taxon>
        <taxon>Mucoromycota</taxon>
        <taxon>Glomeromycotina</taxon>
        <taxon>Glomeromycetes</taxon>
        <taxon>Glomerales</taxon>
        <taxon>Glomeraceae</taxon>
        <taxon>Rhizophagus</taxon>
    </lineage>
</organism>
<comment type="caution">
    <text evidence="2">The sequence shown here is derived from an EMBL/GenBank/DDBJ whole genome shotgun (WGS) entry which is preliminary data.</text>
</comment>